<dbReference type="PANTHER" id="PTHR46245:SF2">
    <property type="entry name" value="B3 DOMAIN-CONTAINING TRANSCRIPTION REPRESSOR VAL2"/>
    <property type="match status" value="1"/>
</dbReference>
<evidence type="ECO:0000313" key="3">
    <source>
        <dbReference type="Proteomes" id="UP001374535"/>
    </source>
</evidence>
<name>A0AAQ3NWJ8_VIGMU</name>
<proteinExistence type="predicted"/>
<dbReference type="EMBL" id="CP144698">
    <property type="protein sequence ID" value="WVZ16362.1"/>
    <property type="molecule type" value="Genomic_DNA"/>
</dbReference>
<dbReference type="AlphaFoldDB" id="A0AAQ3NWJ8"/>
<organism evidence="2 3">
    <name type="scientific">Vigna mungo</name>
    <name type="common">Black gram</name>
    <name type="synonym">Phaseolus mungo</name>
    <dbReference type="NCBI Taxonomy" id="3915"/>
    <lineage>
        <taxon>Eukaryota</taxon>
        <taxon>Viridiplantae</taxon>
        <taxon>Streptophyta</taxon>
        <taxon>Embryophyta</taxon>
        <taxon>Tracheophyta</taxon>
        <taxon>Spermatophyta</taxon>
        <taxon>Magnoliopsida</taxon>
        <taxon>eudicotyledons</taxon>
        <taxon>Gunneridae</taxon>
        <taxon>Pentapetalae</taxon>
        <taxon>rosids</taxon>
        <taxon>fabids</taxon>
        <taxon>Fabales</taxon>
        <taxon>Fabaceae</taxon>
        <taxon>Papilionoideae</taxon>
        <taxon>50 kb inversion clade</taxon>
        <taxon>NPAAA clade</taxon>
        <taxon>indigoferoid/millettioid clade</taxon>
        <taxon>Phaseoleae</taxon>
        <taxon>Vigna</taxon>
    </lineage>
</organism>
<evidence type="ECO:0000313" key="2">
    <source>
        <dbReference type="EMBL" id="WVZ16362.1"/>
    </source>
</evidence>
<protein>
    <submittedName>
        <fullName evidence="2">Uncharacterized protein</fullName>
    </submittedName>
</protein>
<keyword evidence="3" id="KW-1185">Reference proteome</keyword>
<sequence length="219" mass="23840">MNIAINEKPNGSGTSKVTDVSAQQCTSLANQLNVRGMLGGHYAENDGLRCWFKPHKIETDGSSTEMKPEILPSVGELGSSLISQFHFESNGSSKASKAESCKADTEIRDIYESLAQTNLSMTLATPIGNSNPFHSSVVDEREQSKTSSLLLGSRSRHLLPKPPRSTSGTGLEINAGMVSQIRVARPPAEGRGRNQLLPRYWPRITDQELQQISGEYPTL</sequence>
<accession>A0AAQ3NWJ8</accession>
<feature type="region of interest" description="Disordered" evidence="1">
    <location>
        <begin position="139"/>
        <end position="171"/>
    </location>
</feature>
<evidence type="ECO:0000256" key="1">
    <source>
        <dbReference type="SAM" id="MobiDB-lite"/>
    </source>
</evidence>
<dbReference type="Proteomes" id="UP001374535">
    <property type="component" value="Chromosome 3"/>
</dbReference>
<gene>
    <name evidence="2" type="ORF">V8G54_009344</name>
</gene>
<reference evidence="2 3" key="1">
    <citation type="journal article" date="2023" name="Life. Sci Alliance">
        <title>Evolutionary insights into 3D genome organization and epigenetic landscape of Vigna mungo.</title>
        <authorList>
            <person name="Junaid A."/>
            <person name="Singh B."/>
            <person name="Bhatia S."/>
        </authorList>
    </citation>
    <scope>NUCLEOTIDE SEQUENCE [LARGE SCALE GENOMIC DNA]</scope>
    <source>
        <strain evidence="2">Urdbean</strain>
    </source>
</reference>
<dbReference type="PANTHER" id="PTHR46245">
    <property type="entry name" value="B3 DOMAIN-CONTAINING PROTEIN OS07G0563300"/>
    <property type="match status" value="1"/>
</dbReference>